<proteinExistence type="predicted"/>
<evidence type="ECO:0000313" key="1">
    <source>
        <dbReference type="EMBL" id="KAH3789285.1"/>
    </source>
</evidence>
<protein>
    <submittedName>
        <fullName evidence="1">Uncharacterized protein</fullName>
    </submittedName>
</protein>
<dbReference type="EMBL" id="JAIWYP010000008">
    <property type="protein sequence ID" value="KAH3789285.1"/>
    <property type="molecule type" value="Genomic_DNA"/>
</dbReference>
<sequence length="62" mass="6930">MRLMPYVSFSQSGQEVHWSFCRFHGLVSGHDILPCRGLTGTNIAGSNPCLHNQPRDDSLATW</sequence>
<dbReference type="AlphaFoldDB" id="A0A9D4F3X9"/>
<name>A0A9D4F3X9_DREPO</name>
<organism evidence="1 2">
    <name type="scientific">Dreissena polymorpha</name>
    <name type="common">Zebra mussel</name>
    <name type="synonym">Mytilus polymorpha</name>
    <dbReference type="NCBI Taxonomy" id="45954"/>
    <lineage>
        <taxon>Eukaryota</taxon>
        <taxon>Metazoa</taxon>
        <taxon>Spiralia</taxon>
        <taxon>Lophotrochozoa</taxon>
        <taxon>Mollusca</taxon>
        <taxon>Bivalvia</taxon>
        <taxon>Autobranchia</taxon>
        <taxon>Heteroconchia</taxon>
        <taxon>Euheterodonta</taxon>
        <taxon>Imparidentia</taxon>
        <taxon>Neoheterodontei</taxon>
        <taxon>Myida</taxon>
        <taxon>Dreissenoidea</taxon>
        <taxon>Dreissenidae</taxon>
        <taxon>Dreissena</taxon>
    </lineage>
</organism>
<gene>
    <name evidence="1" type="ORF">DPMN_167460</name>
</gene>
<accession>A0A9D4F3X9</accession>
<reference evidence="1" key="2">
    <citation type="submission" date="2020-11" db="EMBL/GenBank/DDBJ databases">
        <authorList>
            <person name="McCartney M.A."/>
            <person name="Auch B."/>
            <person name="Kono T."/>
            <person name="Mallez S."/>
            <person name="Becker A."/>
            <person name="Gohl D.M."/>
            <person name="Silverstein K.A.T."/>
            <person name="Koren S."/>
            <person name="Bechman K.B."/>
            <person name="Herman A."/>
            <person name="Abrahante J.E."/>
            <person name="Garbe J."/>
        </authorList>
    </citation>
    <scope>NUCLEOTIDE SEQUENCE</scope>
    <source>
        <strain evidence="1">Duluth1</strain>
        <tissue evidence="1">Whole animal</tissue>
    </source>
</reference>
<keyword evidence="2" id="KW-1185">Reference proteome</keyword>
<evidence type="ECO:0000313" key="2">
    <source>
        <dbReference type="Proteomes" id="UP000828390"/>
    </source>
</evidence>
<comment type="caution">
    <text evidence="1">The sequence shown here is derived from an EMBL/GenBank/DDBJ whole genome shotgun (WGS) entry which is preliminary data.</text>
</comment>
<dbReference type="Proteomes" id="UP000828390">
    <property type="component" value="Unassembled WGS sequence"/>
</dbReference>
<reference evidence="1" key="1">
    <citation type="journal article" date="2019" name="bioRxiv">
        <title>The Genome of the Zebra Mussel, Dreissena polymorpha: A Resource for Invasive Species Research.</title>
        <authorList>
            <person name="McCartney M.A."/>
            <person name="Auch B."/>
            <person name="Kono T."/>
            <person name="Mallez S."/>
            <person name="Zhang Y."/>
            <person name="Obille A."/>
            <person name="Becker A."/>
            <person name="Abrahante J.E."/>
            <person name="Garbe J."/>
            <person name="Badalamenti J.P."/>
            <person name="Herman A."/>
            <person name="Mangelson H."/>
            <person name="Liachko I."/>
            <person name="Sullivan S."/>
            <person name="Sone E.D."/>
            <person name="Koren S."/>
            <person name="Silverstein K.A.T."/>
            <person name="Beckman K.B."/>
            <person name="Gohl D.M."/>
        </authorList>
    </citation>
    <scope>NUCLEOTIDE SEQUENCE</scope>
    <source>
        <strain evidence="1">Duluth1</strain>
        <tissue evidence="1">Whole animal</tissue>
    </source>
</reference>